<keyword evidence="4" id="KW-0808">Transferase</keyword>
<dbReference type="EC" id="2.7.1.160" evidence="3"/>
<proteinExistence type="inferred from homology"/>
<organism evidence="8">
    <name type="scientific">Percolomonas cosmopolitus</name>
    <dbReference type="NCBI Taxonomy" id="63605"/>
    <lineage>
        <taxon>Eukaryota</taxon>
        <taxon>Discoba</taxon>
        <taxon>Heterolobosea</taxon>
        <taxon>Tetramitia</taxon>
        <taxon>Eutetramitia</taxon>
        <taxon>Percolomonadidae</taxon>
        <taxon>Percolomonas</taxon>
    </lineage>
</organism>
<dbReference type="Gene3D" id="1.10.10.970">
    <property type="entry name" value="RNA 2'-phosphotransferase, Tpt1/KptA family, N-terminal domain"/>
    <property type="match status" value="1"/>
</dbReference>
<reference evidence="8" key="1">
    <citation type="submission" date="2021-01" db="EMBL/GenBank/DDBJ databases">
        <authorList>
            <person name="Corre E."/>
            <person name="Pelletier E."/>
            <person name="Niang G."/>
            <person name="Scheremetjew M."/>
            <person name="Finn R."/>
            <person name="Kale V."/>
            <person name="Holt S."/>
            <person name="Cochrane G."/>
            <person name="Meng A."/>
            <person name="Brown T."/>
            <person name="Cohen L."/>
        </authorList>
    </citation>
    <scope>NUCLEOTIDE SEQUENCE</scope>
    <source>
        <strain evidence="8">WS</strain>
    </source>
</reference>
<evidence type="ECO:0000256" key="1">
    <source>
        <dbReference type="ARBA" id="ARBA00003343"/>
    </source>
</evidence>
<feature type="compositionally biased region" description="Polar residues" evidence="7">
    <location>
        <begin position="1"/>
        <end position="21"/>
    </location>
</feature>
<dbReference type="InterPro" id="IPR042080">
    <property type="entry name" value="RNA_2'-PTrans_N"/>
</dbReference>
<evidence type="ECO:0000256" key="2">
    <source>
        <dbReference type="ARBA" id="ARBA00009836"/>
    </source>
</evidence>
<dbReference type="Pfam" id="PF01885">
    <property type="entry name" value="PTS_2-RNA"/>
    <property type="match status" value="1"/>
</dbReference>
<evidence type="ECO:0000256" key="5">
    <source>
        <dbReference type="ARBA" id="ARBA00023027"/>
    </source>
</evidence>
<dbReference type="PANTHER" id="PTHR12684:SF2">
    <property type="entry name" value="TRNA 2'-PHOSPHOTRANSFERASE 1"/>
    <property type="match status" value="1"/>
</dbReference>
<evidence type="ECO:0000256" key="7">
    <source>
        <dbReference type="SAM" id="MobiDB-lite"/>
    </source>
</evidence>
<name>A0A7S1KLI4_9EUKA</name>
<evidence type="ECO:0000256" key="4">
    <source>
        <dbReference type="ARBA" id="ARBA00022679"/>
    </source>
</evidence>
<dbReference type="InterPro" id="IPR002745">
    <property type="entry name" value="Ptrans_KptA/Tpt1"/>
</dbReference>
<dbReference type="GO" id="GO:0006388">
    <property type="term" value="P:tRNA splicing, via endonucleolytic cleavage and ligation"/>
    <property type="evidence" value="ECO:0007669"/>
    <property type="project" value="TreeGrafter"/>
</dbReference>
<dbReference type="GO" id="GO:0000215">
    <property type="term" value="F:tRNA 2'-phosphotransferase activity"/>
    <property type="evidence" value="ECO:0007669"/>
    <property type="project" value="UniProtKB-EC"/>
</dbReference>
<dbReference type="InterPro" id="IPR042081">
    <property type="entry name" value="RNA_2'-PTrans_C"/>
</dbReference>
<dbReference type="FunFam" id="3.20.170.30:FF:000002">
    <property type="entry name" value="Phosphotransferase, putative"/>
    <property type="match status" value="1"/>
</dbReference>
<dbReference type="EMBL" id="HBGD01000604">
    <property type="protein sequence ID" value="CAD9077233.1"/>
    <property type="molecule type" value="Transcribed_RNA"/>
</dbReference>
<dbReference type="Gene3D" id="3.20.170.30">
    <property type="match status" value="1"/>
</dbReference>
<dbReference type="SUPFAM" id="SSF56399">
    <property type="entry name" value="ADP-ribosylation"/>
    <property type="match status" value="1"/>
</dbReference>
<accession>A0A7S1KLI4</accession>
<sequence length="222" mass="25035">MSASYKNNSRSRADANQPSGDNQKKHMVRYSRALSKILRHSAQKQGIPISSDGYVNLKHILAIPSFKAADLAMIQQIVDDNDKKRFHMYQHNKSGDWFIRANQGHSMKLDIEMEELTEPIDTVIHGTYREKWQSIATSGLSRMSRQHIHFASGMPGENGVISGMRSSCQVIVFVDMEAAMKDGIKFFRSANGVILSDGLNGTIPPQYFKRVVDRRSGSELEY</sequence>
<comment type="function">
    <text evidence="1">Catalyzes the last step of tRNA splicing, the transfer of the splice junction 2'-phosphate from ligated tRNA to NAD to produce ADP-ribose 1''-2'' cyclic phosphate.</text>
</comment>
<evidence type="ECO:0000256" key="3">
    <source>
        <dbReference type="ARBA" id="ARBA00012007"/>
    </source>
</evidence>
<comment type="similarity">
    <text evidence="2">Belongs to the KptA/TPT1 family.</text>
</comment>
<evidence type="ECO:0000313" key="8">
    <source>
        <dbReference type="EMBL" id="CAD9077233.1"/>
    </source>
</evidence>
<feature type="region of interest" description="Disordered" evidence="7">
    <location>
        <begin position="1"/>
        <end position="26"/>
    </location>
</feature>
<keyword evidence="5" id="KW-0520">NAD</keyword>
<evidence type="ECO:0000256" key="6">
    <source>
        <dbReference type="ARBA" id="ARBA00047949"/>
    </source>
</evidence>
<dbReference type="PANTHER" id="PTHR12684">
    <property type="entry name" value="PUTATIVE PHOSPHOTRANSFERASE"/>
    <property type="match status" value="1"/>
</dbReference>
<protein>
    <recommendedName>
        <fullName evidence="3">2'-phosphotransferase</fullName>
        <ecNumber evidence="3">2.7.1.160</ecNumber>
    </recommendedName>
</protein>
<gene>
    <name evidence="8" type="ORF">PCOS0759_LOCUS464</name>
</gene>
<comment type="catalytic activity">
    <reaction evidence="6">
        <text>2'-phospho-[ligated tRNA] + NAD(+) = mature tRNA + ADP-alpha-D-ribose 1'',2''-cyclic phosphate + nicotinamide</text>
        <dbReference type="Rhea" id="RHEA:23324"/>
        <dbReference type="Rhea" id="RHEA-COMP:11106"/>
        <dbReference type="Rhea" id="RHEA-COMP:11107"/>
        <dbReference type="ChEBI" id="CHEBI:17154"/>
        <dbReference type="ChEBI" id="CHEBI:57540"/>
        <dbReference type="ChEBI" id="CHEBI:76596"/>
        <dbReference type="ChEBI" id="CHEBI:82883"/>
        <dbReference type="ChEBI" id="CHEBI:85027"/>
        <dbReference type="EC" id="2.7.1.160"/>
    </reaction>
</comment>
<dbReference type="AlphaFoldDB" id="A0A7S1KLI4"/>